<dbReference type="RefSeq" id="XP_043164121.1">
    <property type="nucleotide sequence ID" value="XM_043308186.1"/>
</dbReference>
<protein>
    <submittedName>
        <fullName evidence="1">Uncharacterized protein</fullName>
    </submittedName>
</protein>
<organism evidence="1 2">
    <name type="scientific">Alternaria atra</name>
    <dbReference type="NCBI Taxonomy" id="119953"/>
    <lineage>
        <taxon>Eukaryota</taxon>
        <taxon>Fungi</taxon>
        <taxon>Dikarya</taxon>
        <taxon>Ascomycota</taxon>
        <taxon>Pezizomycotina</taxon>
        <taxon>Dothideomycetes</taxon>
        <taxon>Pleosporomycetidae</taxon>
        <taxon>Pleosporales</taxon>
        <taxon>Pleosporineae</taxon>
        <taxon>Pleosporaceae</taxon>
        <taxon>Alternaria</taxon>
        <taxon>Alternaria sect. Ulocladioides</taxon>
    </lineage>
</organism>
<name>A0A8J2HTT8_9PLEO</name>
<accession>A0A8J2HTT8</accession>
<dbReference type="AlphaFoldDB" id="A0A8J2HTT8"/>
<reference evidence="1" key="1">
    <citation type="submission" date="2021-05" db="EMBL/GenBank/DDBJ databases">
        <authorList>
            <person name="Stam R."/>
        </authorList>
    </citation>
    <scope>NUCLEOTIDE SEQUENCE</scope>
    <source>
        <strain evidence="1">CS162</strain>
    </source>
</reference>
<keyword evidence="2" id="KW-1185">Reference proteome</keyword>
<gene>
    <name evidence="1" type="ORF">ALTATR162_LOCUS592</name>
</gene>
<sequence length="80" mass="8543">MTSARTLGLALDEHVSAYLQDLDTTSTPSTRPGSHVFAWGHGVAWNGGDIAAECFAAFTNMNECIRLAQPRPFGAFTPTS</sequence>
<evidence type="ECO:0000313" key="2">
    <source>
        <dbReference type="Proteomes" id="UP000676310"/>
    </source>
</evidence>
<comment type="caution">
    <text evidence="1">The sequence shown here is derived from an EMBL/GenBank/DDBJ whole genome shotgun (WGS) entry which is preliminary data.</text>
</comment>
<dbReference type="GeneID" id="67017751"/>
<dbReference type="Proteomes" id="UP000676310">
    <property type="component" value="Unassembled WGS sequence"/>
</dbReference>
<dbReference type="EMBL" id="CAJRGZ010000015">
    <property type="protein sequence ID" value="CAG5139901.1"/>
    <property type="molecule type" value="Genomic_DNA"/>
</dbReference>
<evidence type="ECO:0000313" key="1">
    <source>
        <dbReference type="EMBL" id="CAG5139901.1"/>
    </source>
</evidence>
<proteinExistence type="predicted"/>